<proteinExistence type="predicted"/>
<evidence type="ECO:0000313" key="3">
    <source>
        <dbReference type="Proteomes" id="UP000596929"/>
    </source>
</evidence>
<name>A0ABR7DK42_9CLOT</name>
<dbReference type="InterPro" id="IPR014054">
    <property type="entry name" value="Phage_regulatory_Rha"/>
</dbReference>
<evidence type="ECO:0000313" key="2">
    <source>
        <dbReference type="EMBL" id="MBC5631028.1"/>
    </source>
</evidence>
<feature type="domain" description="ORF6C" evidence="1">
    <location>
        <begin position="124"/>
        <end position="236"/>
    </location>
</feature>
<protein>
    <submittedName>
        <fullName evidence="2">ORF6C domain-containing protein</fullName>
    </submittedName>
</protein>
<dbReference type="Pfam" id="PF10552">
    <property type="entry name" value="ORF6C"/>
    <property type="match status" value="1"/>
</dbReference>
<dbReference type="Proteomes" id="UP000596929">
    <property type="component" value="Unassembled WGS sequence"/>
</dbReference>
<dbReference type="NCBIfam" id="TIGR02681">
    <property type="entry name" value="phage_pRha"/>
    <property type="match status" value="1"/>
</dbReference>
<dbReference type="EMBL" id="JACOOO010000047">
    <property type="protein sequence ID" value="MBC5631028.1"/>
    <property type="molecule type" value="Genomic_DNA"/>
</dbReference>
<comment type="caution">
    <text evidence="2">The sequence shown here is derived from an EMBL/GenBank/DDBJ whole genome shotgun (WGS) entry which is preliminary data.</text>
</comment>
<keyword evidence="3" id="KW-1185">Reference proteome</keyword>
<dbReference type="Pfam" id="PF09669">
    <property type="entry name" value="Phage_pRha"/>
    <property type="match status" value="1"/>
</dbReference>
<organism evidence="2 3">
    <name type="scientific">Clostridium hominis</name>
    <dbReference type="NCBI Taxonomy" id="2763036"/>
    <lineage>
        <taxon>Bacteria</taxon>
        <taxon>Bacillati</taxon>
        <taxon>Bacillota</taxon>
        <taxon>Clostridia</taxon>
        <taxon>Eubacteriales</taxon>
        <taxon>Clostridiaceae</taxon>
        <taxon>Clostridium</taxon>
    </lineage>
</organism>
<evidence type="ECO:0000259" key="1">
    <source>
        <dbReference type="Pfam" id="PF10552"/>
    </source>
</evidence>
<gene>
    <name evidence="2" type="ORF">H8S20_19565</name>
</gene>
<sequence length="249" mass="29016">MENLRHKHKDVVIKRIDGELVVTSRQVAEDFEKEHKNIIRDIENLIKEDGSILSNGLFIESDYINSNNRKFKEYLLTRDGFSLLVMGFTGSKALQWKLKYIEAFNKMEQAIKGQVKQLSTEEMLELQFRYAKEVKEEVKELRDDFTEYKETTPLFTVECKELQALVRRKGVEVLGGKGSQAYIDNSLRGKVYADIQHQLKREFQVTKYEAIKRGQFVTAKEIVANYRVPTGLKEEIIKVNNQIDFKNAI</sequence>
<accession>A0ABR7DK42</accession>
<reference evidence="2 3" key="1">
    <citation type="submission" date="2020-08" db="EMBL/GenBank/DDBJ databases">
        <title>Genome public.</title>
        <authorList>
            <person name="Liu C."/>
            <person name="Sun Q."/>
        </authorList>
    </citation>
    <scope>NUCLEOTIDE SEQUENCE [LARGE SCALE GENOMIC DNA]</scope>
    <source>
        <strain evidence="2 3">NSJ-6</strain>
    </source>
</reference>
<dbReference type="InterPro" id="IPR018878">
    <property type="entry name" value="ORF6C_dom"/>
</dbReference>
<dbReference type="RefSeq" id="WP_186861136.1">
    <property type="nucleotide sequence ID" value="NZ_JACOOO010000047.1"/>
</dbReference>